<proteinExistence type="predicted"/>
<evidence type="ECO:0000259" key="1">
    <source>
        <dbReference type="Pfam" id="PF13439"/>
    </source>
</evidence>
<organism evidence="2 3">
    <name type="scientific">Trinickia dabaoshanensis</name>
    <dbReference type="NCBI Taxonomy" id="564714"/>
    <lineage>
        <taxon>Bacteria</taxon>
        <taxon>Pseudomonadati</taxon>
        <taxon>Pseudomonadota</taxon>
        <taxon>Betaproteobacteria</taxon>
        <taxon>Burkholderiales</taxon>
        <taxon>Burkholderiaceae</taxon>
        <taxon>Trinickia</taxon>
    </lineage>
</organism>
<reference evidence="2 3" key="1">
    <citation type="submission" date="2018-01" db="EMBL/GenBank/DDBJ databases">
        <title>Whole genome analyses suggest that Burkholderia sensu lato contains two further novel genera in the rhizoxinica-symbiotica group Mycetohabitans gen. nov., and Trinickia gen. nov.: implications for the evolution of diazotrophy and nodulation in the Burkholderiaceae.</title>
        <authorList>
            <person name="Estrada-de los Santos P."/>
            <person name="Palmer M."/>
            <person name="Chavez-Ramirez B."/>
            <person name="Beukes C."/>
            <person name="Steenkamp E.T."/>
            <person name="Hirsch A.M."/>
            <person name="Manyaka P."/>
            <person name="Maluk M."/>
            <person name="Lafos M."/>
            <person name="Crook M."/>
            <person name="Gross E."/>
            <person name="Simon M.F."/>
            <person name="Bueno dos Reis Junior F."/>
            <person name="Poole P.S."/>
            <person name="Venter S.N."/>
            <person name="James E.K."/>
        </authorList>
    </citation>
    <scope>NUCLEOTIDE SEQUENCE [LARGE SCALE GENOMIC DNA]</scope>
    <source>
        <strain evidence="2 3">GIMN1.004</strain>
    </source>
</reference>
<comment type="caution">
    <text evidence="2">The sequence shown here is derived from an EMBL/GenBank/DDBJ whole genome shotgun (WGS) entry which is preliminary data.</text>
</comment>
<keyword evidence="2" id="KW-0808">Transferase</keyword>
<sequence length="364" mass="39926">MRIVQLVLAPRLSGAEVLVKGLAIAHRRGGHTVGIASLLPPESDFADAARELAAHRVICRFPARRYEHLARLAFLYRTVRQLAPDIVFAHTTIPALYARALPLPVPIVFVMHSGMNDFTENRWLRCAERMLSRRARAVIGVSQRNVDQYAATIGLHGESFVVPNGVDVERFRHTAGERGEGSEGHMGCTAGTRHIVQIGRYMPEKGQLETVRAFGEALARQPGARLRLHLCGVREDRGYHARVVALVDELHIGANVDIDGPRTDVPDLLARAAVFAMPSHFEAHSIGFLEGLASGVPIVANAIEAFAFARDYRGVRLVDTSDPAQFGRALIDALDEPRSVRPLDGLTLEDTAARYLDIAQRVLA</sequence>
<name>A0A2N7VH64_9BURK</name>
<dbReference type="SUPFAM" id="SSF53756">
    <property type="entry name" value="UDP-Glycosyltransferase/glycogen phosphorylase"/>
    <property type="match status" value="1"/>
</dbReference>
<feature type="domain" description="Glycosyltransferase subfamily 4-like N-terminal" evidence="1">
    <location>
        <begin position="13"/>
        <end position="170"/>
    </location>
</feature>
<dbReference type="OrthoDB" id="8994075at2"/>
<dbReference type="GO" id="GO:0016757">
    <property type="term" value="F:glycosyltransferase activity"/>
    <property type="evidence" value="ECO:0007669"/>
    <property type="project" value="UniProtKB-ARBA"/>
</dbReference>
<dbReference type="Pfam" id="PF13692">
    <property type="entry name" value="Glyco_trans_1_4"/>
    <property type="match status" value="1"/>
</dbReference>
<evidence type="ECO:0000313" key="3">
    <source>
        <dbReference type="Proteomes" id="UP000235616"/>
    </source>
</evidence>
<evidence type="ECO:0000313" key="2">
    <source>
        <dbReference type="EMBL" id="PMS16490.1"/>
    </source>
</evidence>
<protein>
    <submittedName>
        <fullName evidence="2">Glycosyl transferase</fullName>
    </submittedName>
</protein>
<dbReference type="Pfam" id="PF13439">
    <property type="entry name" value="Glyco_transf_4"/>
    <property type="match status" value="1"/>
</dbReference>
<keyword evidence="3" id="KW-1185">Reference proteome</keyword>
<dbReference type="Proteomes" id="UP000235616">
    <property type="component" value="Unassembled WGS sequence"/>
</dbReference>
<dbReference type="PANTHER" id="PTHR12526">
    <property type="entry name" value="GLYCOSYLTRANSFERASE"/>
    <property type="match status" value="1"/>
</dbReference>
<dbReference type="EMBL" id="PNYA01000024">
    <property type="protein sequence ID" value="PMS16490.1"/>
    <property type="molecule type" value="Genomic_DNA"/>
</dbReference>
<accession>A0A2N7VH64</accession>
<dbReference type="CDD" id="cd03801">
    <property type="entry name" value="GT4_PimA-like"/>
    <property type="match status" value="1"/>
</dbReference>
<dbReference type="AlphaFoldDB" id="A0A2N7VH64"/>
<dbReference type="Gene3D" id="3.40.50.2000">
    <property type="entry name" value="Glycogen Phosphorylase B"/>
    <property type="match status" value="2"/>
</dbReference>
<dbReference type="InterPro" id="IPR028098">
    <property type="entry name" value="Glyco_trans_4-like_N"/>
</dbReference>
<gene>
    <name evidence="2" type="ORF">C0Z18_23285</name>
</gene>
<dbReference type="RefSeq" id="WP_102647811.1">
    <property type="nucleotide sequence ID" value="NZ_PNYA01000024.1"/>
</dbReference>